<dbReference type="EMBL" id="OCMT01000001">
    <property type="protein sequence ID" value="SOD13264.1"/>
    <property type="molecule type" value="Genomic_DNA"/>
</dbReference>
<dbReference type="InterPro" id="IPR036513">
    <property type="entry name" value="STAS_dom_sf"/>
</dbReference>
<sequence>MLSIIRETPPHVFGVRATGQVTAEDLKSVLLPGLEVLTTQYGEIYYLLVLETPVENFTAGAWFQDMIAGLKHFTKWKKAAVVTDEKTVEKFTDAFSYVAPGEFKGFPLALLDDAIDWLNIKS</sequence>
<dbReference type="Pfam" id="PF11964">
    <property type="entry name" value="SpoIIAA-like"/>
    <property type="match status" value="1"/>
</dbReference>
<gene>
    <name evidence="1" type="ORF">SAMN06297358_1092</name>
</gene>
<dbReference type="Proteomes" id="UP000219281">
    <property type="component" value="Unassembled WGS sequence"/>
</dbReference>
<dbReference type="InterPro" id="IPR021866">
    <property type="entry name" value="SpoIIAA-like"/>
</dbReference>
<dbReference type="RefSeq" id="WP_097129512.1">
    <property type="nucleotide sequence ID" value="NZ_OCMT01000001.1"/>
</dbReference>
<dbReference type="OrthoDB" id="555504at2"/>
<dbReference type="InterPro" id="IPR038396">
    <property type="entry name" value="SpoIIAA-like_sf"/>
</dbReference>
<organism evidence="1 2">
    <name type="scientific">Pedobacter xixiisoli</name>
    <dbReference type="NCBI Taxonomy" id="1476464"/>
    <lineage>
        <taxon>Bacteria</taxon>
        <taxon>Pseudomonadati</taxon>
        <taxon>Bacteroidota</taxon>
        <taxon>Sphingobacteriia</taxon>
        <taxon>Sphingobacteriales</taxon>
        <taxon>Sphingobacteriaceae</taxon>
        <taxon>Pedobacter</taxon>
    </lineage>
</organism>
<dbReference type="AlphaFoldDB" id="A0A285ZUD6"/>
<protein>
    <submittedName>
        <fullName evidence="1">SpoIIAA-like</fullName>
    </submittedName>
</protein>
<evidence type="ECO:0000313" key="2">
    <source>
        <dbReference type="Proteomes" id="UP000219281"/>
    </source>
</evidence>
<reference evidence="2" key="1">
    <citation type="submission" date="2017-09" db="EMBL/GenBank/DDBJ databases">
        <authorList>
            <person name="Varghese N."/>
            <person name="Submissions S."/>
        </authorList>
    </citation>
    <scope>NUCLEOTIDE SEQUENCE [LARGE SCALE GENOMIC DNA]</scope>
    <source>
        <strain evidence="2">CGMCC 1.12803</strain>
    </source>
</reference>
<dbReference type="SUPFAM" id="SSF52091">
    <property type="entry name" value="SpoIIaa-like"/>
    <property type="match status" value="1"/>
</dbReference>
<accession>A0A285ZUD6</accession>
<proteinExistence type="predicted"/>
<dbReference type="Gene3D" id="3.40.50.10600">
    <property type="entry name" value="SpoIIaa-like domains"/>
    <property type="match status" value="1"/>
</dbReference>
<keyword evidence="2" id="KW-1185">Reference proteome</keyword>
<evidence type="ECO:0000313" key="1">
    <source>
        <dbReference type="EMBL" id="SOD13264.1"/>
    </source>
</evidence>
<name>A0A285ZUD6_9SPHI</name>